<dbReference type="AlphaFoldDB" id="A0A8T1V796"/>
<gene>
    <name evidence="2" type="ORF">PHYPSEUDO_014763</name>
</gene>
<dbReference type="EMBL" id="JAGDFM010000861">
    <property type="protein sequence ID" value="KAG7375979.1"/>
    <property type="molecule type" value="Genomic_DNA"/>
</dbReference>
<comment type="caution">
    <text evidence="2">The sequence shown here is derived from an EMBL/GenBank/DDBJ whole genome shotgun (WGS) entry which is preliminary data.</text>
</comment>
<evidence type="ECO:0000313" key="3">
    <source>
        <dbReference type="Proteomes" id="UP000694044"/>
    </source>
</evidence>
<keyword evidence="3" id="KW-1185">Reference proteome</keyword>
<organism evidence="2 3">
    <name type="scientific">Phytophthora pseudosyringae</name>
    <dbReference type="NCBI Taxonomy" id="221518"/>
    <lineage>
        <taxon>Eukaryota</taxon>
        <taxon>Sar</taxon>
        <taxon>Stramenopiles</taxon>
        <taxon>Oomycota</taxon>
        <taxon>Peronosporomycetes</taxon>
        <taxon>Peronosporales</taxon>
        <taxon>Peronosporaceae</taxon>
        <taxon>Phytophthora</taxon>
    </lineage>
</organism>
<reference evidence="2" key="1">
    <citation type="submission" date="2021-02" db="EMBL/GenBank/DDBJ databases">
        <authorList>
            <person name="Palmer J.M."/>
        </authorList>
    </citation>
    <scope>NUCLEOTIDE SEQUENCE</scope>
    <source>
        <strain evidence="2">SCRP734</strain>
    </source>
</reference>
<evidence type="ECO:0000313" key="2">
    <source>
        <dbReference type="EMBL" id="KAG7375979.1"/>
    </source>
</evidence>
<accession>A0A8T1V796</accession>
<protein>
    <submittedName>
        <fullName evidence="2">Uncharacterized protein</fullName>
    </submittedName>
</protein>
<proteinExistence type="predicted"/>
<dbReference type="Proteomes" id="UP000694044">
    <property type="component" value="Unassembled WGS sequence"/>
</dbReference>
<evidence type="ECO:0000256" key="1">
    <source>
        <dbReference type="SAM" id="MobiDB-lite"/>
    </source>
</evidence>
<sequence length="254" mass="28463">MAVARINRTLAELDLSRASQIPRESVCDATLAEWSAFQQTDGQELRSSYMEWIEGKIYIVELPSVEHDGYAIEFHNLIFTHPAVDSYLRGHSTSSQPNRPENETKYEADASYGPKSRVGSVLPQDVASFIDWRTLVLEVGYSRKWGTSPGYLDWKAQMWAGVPGVRFILCVAVTEGLSSAEYKLYTVQHRDERLPGLVPQPIVDPTLVSFNSRELLGLQPGDPLPRDPPTRLGVPFPDPLVVDLHAVLVRARDF</sequence>
<name>A0A8T1V796_9STRA</name>
<feature type="region of interest" description="Disordered" evidence="1">
    <location>
        <begin position="89"/>
        <end position="111"/>
    </location>
</feature>
<dbReference type="OrthoDB" id="98688at2759"/>